<gene>
    <name evidence="1" type="ORF">DSAG12_02065</name>
</gene>
<evidence type="ECO:0000313" key="2">
    <source>
        <dbReference type="Proteomes" id="UP000321408"/>
    </source>
</evidence>
<dbReference type="GO" id="GO:0016301">
    <property type="term" value="F:kinase activity"/>
    <property type="evidence" value="ECO:0007669"/>
    <property type="project" value="UniProtKB-KW"/>
</dbReference>
<dbReference type="AlphaFoldDB" id="A0A5B9DB74"/>
<protein>
    <submittedName>
        <fullName evidence="1">Deoxynucleoside kinase</fullName>
    </submittedName>
</protein>
<reference evidence="1 2" key="2">
    <citation type="journal article" date="2024" name="Int. J. Syst. Evol. Microbiol.">
        <title>Promethearchaeum syntrophicum gen. nov., sp. nov., an anaerobic, obligately syntrophic archaeon, the first isolate of the lineage 'Asgard' archaea, and proposal of the new archaeal phylum Promethearchaeota phyl. nov. and kingdom Promethearchaeati regn. nov.</title>
        <authorList>
            <person name="Imachi H."/>
            <person name="Nobu M.K."/>
            <person name="Kato S."/>
            <person name="Takaki Y."/>
            <person name="Miyazaki M."/>
            <person name="Miyata M."/>
            <person name="Ogawara M."/>
            <person name="Saito Y."/>
            <person name="Sakai S."/>
            <person name="Tahara Y.O."/>
            <person name="Takano Y."/>
            <person name="Tasumi E."/>
            <person name="Uematsu K."/>
            <person name="Yoshimura T."/>
            <person name="Itoh T."/>
            <person name="Ohkuma M."/>
            <person name="Takai K."/>
        </authorList>
    </citation>
    <scope>NUCLEOTIDE SEQUENCE [LARGE SCALE GENOMIC DNA]</scope>
    <source>
        <strain evidence="1 2">MK-D1</strain>
    </source>
</reference>
<dbReference type="InterPro" id="IPR027417">
    <property type="entry name" value="P-loop_NTPase"/>
</dbReference>
<dbReference type="InterPro" id="IPR031314">
    <property type="entry name" value="DNK_dom"/>
</dbReference>
<dbReference type="Gene3D" id="3.40.50.300">
    <property type="entry name" value="P-loop containing nucleotide triphosphate hydrolases"/>
    <property type="match status" value="1"/>
</dbReference>
<dbReference type="Pfam" id="PF01712">
    <property type="entry name" value="dNK"/>
    <property type="match status" value="1"/>
</dbReference>
<reference evidence="1 2" key="1">
    <citation type="journal article" date="2020" name="Nature">
        <title>Isolation of an archaeon at the prokaryote-eukaryote interface.</title>
        <authorList>
            <person name="Imachi H."/>
            <person name="Nobu M.K."/>
            <person name="Nakahara N."/>
            <person name="Morono Y."/>
            <person name="Ogawara M."/>
            <person name="Takaki Y."/>
            <person name="Takano Y."/>
            <person name="Uematsu K."/>
            <person name="Ikuta T."/>
            <person name="Ito M."/>
            <person name="Matsui Y."/>
            <person name="Miyazaki M."/>
            <person name="Murata K."/>
            <person name="Saito Y."/>
            <person name="Sakai S."/>
            <person name="Song C."/>
            <person name="Tasumi E."/>
            <person name="Yamanaka Y."/>
            <person name="Yamaguchi T."/>
            <person name="Kamagata Y."/>
            <person name="Tamaki H."/>
            <person name="Takai K."/>
        </authorList>
    </citation>
    <scope>NUCLEOTIDE SEQUENCE [LARGE SCALE GENOMIC DNA]</scope>
    <source>
        <strain evidence="1 2">MK-D1</strain>
    </source>
</reference>
<dbReference type="EMBL" id="CP042905">
    <property type="protein sequence ID" value="QEE16235.2"/>
    <property type="molecule type" value="Genomic_DNA"/>
</dbReference>
<organism evidence="1 2">
    <name type="scientific">Promethearchaeum syntrophicum</name>
    <dbReference type="NCBI Taxonomy" id="2594042"/>
    <lineage>
        <taxon>Archaea</taxon>
        <taxon>Promethearchaeati</taxon>
        <taxon>Promethearchaeota</taxon>
        <taxon>Promethearchaeia</taxon>
        <taxon>Promethearchaeales</taxon>
        <taxon>Promethearchaeaceae</taxon>
        <taxon>Promethearchaeum</taxon>
    </lineage>
</organism>
<accession>A0A5B9DB74</accession>
<sequence>MQIKGKKTKSIKKHKTKRSRSKGDGFVFSIAGVHGVGKTTVYLLLQKKLIENKNILFMPERLRANPPVPFGSKDKNIAFRAELHYNQQMIKRNEIIKKFVTNHRERICISDRTPFTTIAYARALSLPKIDYSLINDTFTSVSWQKDHIIFLNAEPKTIMQRIYHRGSLDISREKWNEGDFEYLKRVLKKYEEIFIENKIEKNNRITRIWTENMTAEDVVNRIIEIIEQRTRLLLKKQIKVPVNQSKLTNWIPEI</sequence>
<name>A0A5B9DB74_9ARCH</name>
<keyword evidence="2" id="KW-1185">Reference proteome</keyword>
<keyword evidence="1" id="KW-0808">Transferase</keyword>
<keyword evidence="1" id="KW-0418">Kinase</keyword>
<dbReference type="Proteomes" id="UP000321408">
    <property type="component" value="Chromosome"/>
</dbReference>
<proteinExistence type="predicted"/>
<dbReference type="SUPFAM" id="SSF52540">
    <property type="entry name" value="P-loop containing nucleoside triphosphate hydrolases"/>
    <property type="match status" value="1"/>
</dbReference>
<dbReference type="KEGG" id="psyt:DSAG12_02065"/>
<evidence type="ECO:0000313" key="1">
    <source>
        <dbReference type="EMBL" id="QEE16235.2"/>
    </source>
</evidence>